<dbReference type="EMBL" id="FQ312005">
    <property type="protein sequence ID" value="CBW25373.1"/>
    <property type="molecule type" value="Genomic_DNA"/>
</dbReference>
<proteinExistence type="predicted"/>
<evidence type="ECO:0000256" key="1">
    <source>
        <dbReference type="SAM" id="Phobius"/>
    </source>
</evidence>
<dbReference type="AlphaFoldDB" id="E1X433"/>
<evidence type="ECO:0000259" key="2">
    <source>
        <dbReference type="Pfam" id="PF13127"/>
    </source>
</evidence>
<sequence>MNDLIKIGLSLDLLGIISLISYQFSNKYVDEHGVLREPFFLLPIALIFLTLGTIFLIIGFSKRKKKSK</sequence>
<dbReference type="KEGG" id="bmx:BMS_0460"/>
<dbReference type="Proteomes" id="UP000008963">
    <property type="component" value="Chromosome"/>
</dbReference>
<dbReference type="STRING" id="862908.BMS_0460"/>
<dbReference type="RefSeq" id="WP_014243161.1">
    <property type="nucleotide sequence ID" value="NC_016620.1"/>
</dbReference>
<feature type="transmembrane region" description="Helical" evidence="1">
    <location>
        <begin position="39"/>
        <end position="60"/>
    </location>
</feature>
<feature type="domain" description="DUF3955" evidence="2">
    <location>
        <begin position="5"/>
        <end position="62"/>
    </location>
</feature>
<reference evidence="4" key="1">
    <citation type="journal article" date="2013" name="ISME J.">
        <title>A small predatory core genome in the divergent marine Bacteriovorax marinus SJ and the terrestrial Bdellovibrio bacteriovorus.</title>
        <authorList>
            <person name="Crossman L.C."/>
            <person name="Chen H."/>
            <person name="Cerdeno-Tarraga A.M."/>
            <person name="Brooks K."/>
            <person name="Quail M.A."/>
            <person name="Pineiro S.A."/>
            <person name="Hobley L."/>
            <person name="Sockett R.E."/>
            <person name="Bentley S.D."/>
            <person name="Parkhill J."/>
            <person name="Williams H.N."/>
            <person name="Stine O.C."/>
        </authorList>
    </citation>
    <scope>NUCLEOTIDE SEQUENCE [LARGE SCALE GENOMIC DNA]</scope>
    <source>
        <strain evidence="4">ATCC BAA-682 / DSM 15412 / SJ</strain>
    </source>
</reference>
<name>E1X433_HALMS</name>
<gene>
    <name evidence="3" type="ordered locus">BMS_0460</name>
</gene>
<keyword evidence="1" id="KW-0812">Transmembrane</keyword>
<evidence type="ECO:0000313" key="3">
    <source>
        <dbReference type="EMBL" id="CBW25373.1"/>
    </source>
</evidence>
<keyword evidence="1" id="KW-1133">Transmembrane helix</keyword>
<keyword evidence="4" id="KW-1185">Reference proteome</keyword>
<evidence type="ECO:0000313" key="4">
    <source>
        <dbReference type="Proteomes" id="UP000008963"/>
    </source>
</evidence>
<accession>E1X433</accession>
<organism evidence="3 4">
    <name type="scientific">Halobacteriovorax marinus (strain ATCC BAA-682 / DSM 15412 / SJ)</name>
    <name type="common">Bacteriovorax marinus</name>
    <dbReference type="NCBI Taxonomy" id="862908"/>
    <lineage>
        <taxon>Bacteria</taxon>
        <taxon>Pseudomonadati</taxon>
        <taxon>Bdellovibrionota</taxon>
        <taxon>Bacteriovoracia</taxon>
        <taxon>Bacteriovoracales</taxon>
        <taxon>Halobacteriovoraceae</taxon>
        <taxon>Halobacteriovorax</taxon>
    </lineage>
</organism>
<keyword evidence="1" id="KW-0472">Membrane</keyword>
<dbReference type="InterPro" id="IPR025016">
    <property type="entry name" value="DUF3955"/>
</dbReference>
<dbReference type="Pfam" id="PF13127">
    <property type="entry name" value="DUF3955"/>
    <property type="match status" value="1"/>
</dbReference>
<protein>
    <submittedName>
        <fullName evidence="3">Membrane protein</fullName>
    </submittedName>
</protein>
<feature type="transmembrane region" description="Helical" evidence="1">
    <location>
        <begin position="7"/>
        <end position="24"/>
    </location>
</feature>
<dbReference type="HOGENOM" id="CLU_2788108_0_0_7"/>